<evidence type="ECO:0000256" key="3">
    <source>
        <dbReference type="PROSITE-ProRule" id="PRU00023"/>
    </source>
</evidence>
<accession>A0AA38MHM6</accession>
<reference evidence="5" key="1">
    <citation type="journal article" date="2023" name="G3 (Bethesda)">
        <title>Whole genome assemblies of Zophobas morio and Tenebrio molitor.</title>
        <authorList>
            <person name="Kaur S."/>
            <person name="Stinson S.A."/>
            <person name="diCenzo G.C."/>
        </authorList>
    </citation>
    <scope>NUCLEOTIDE SEQUENCE</scope>
    <source>
        <strain evidence="5">QUZm001</strain>
    </source>
</reference>
<dbReference type="Pfam" id="PF12796">
    <property type="entry name" value="Ank_2"/>
    <property type="match status" value="2"/>
</dbReference>
<evidence type="ECO:0000256" key="2">
    <source>
        <dbReference type="ARBA" id="ARBA00023043"/>
    </source>
</evidence>
<feature type="transmembrane region" description="Helical" evidence="4">
    <location>
        <begin position="1474"/>
        <end position="1499"/>
    </location>
</feature>
<feature type="repeat" description="ANK" evidence="3">
    <location>
        <begin position="1235"/>
        <end position="1267"/>
    </location>
</feature>
<organism evidence="5 6">
    <name type="scientific">Zophobas morio</name>
    <dbReference type="NCBI Taxonomy" id="2755281"/>
    <lineage>
        <taxon>Eukaryota</taxon>
        <taxon>Metazoa</taxon>
        <taxon>Ecdysozoa</taxon>
        <taxon>Arthropoda</taxon>
        <taxon>Hexapoda</taxon>
        <taxon>Insecta</taxon>
        <taxon>Pterygota</taxon>
        <taxon>Neoptera</taxon>
        <taxon>Endopterygota</taxon>
        <taxon>Coleoptera</taxon>
        <taxon>Polyphaga</taxon>
        <taxon>Cucujiformia</taxon>
        <taxon>Tenebrionidae</taxon>
        <taxon>Zophobas</taxon>
    </lineage>
</organism>
<dbReference type="PANTHER" id="PTHR24126">
    <property type="entry name" value="ANKYRIN REPEAT, PH AND SEC7 DOMAIN CONTAINING PROTEIN SECG-RELATED"/>
    <property type="match status" value="1"/>
</dbReference>
<dbReference type="InterPro" id="IPR036770">
    <property type="entry name" value="Ankyrin_rpt-contain_sf"/>
</dbReference>
<dbReference type="PROSITE" id="PS50297">
    <property type="entry name" value="ANK_REP_REGION"/>
    <property type="match status" value="6"/>
</dbReference>
<dbReference type="EMBL" id="JALNTZ010000004">
    <property type="protein sequence ID" value="KAJ3656184.1"/>
    <property type="molecule type" value="Genomic_DNA"/>
</dbReference>
<name>A0AA38MHM6_9CUCU</name>
<feature type="repeat" description="ANK" evidence="3">
    <location>
        <begin position="1349"/>
        <end position="1381"/>
    </location>
</feature>
<gene>
    <name evidence="5" type="ORF">Zmor_015280</name>
</gene>
<evidence type="ECO:0000313" key="6">
    <source>
        <dbReference type="Proteomes" id="UP001168821"/>
    </source>
</evidence>
<evidence type="ECO:0000313" key="5">
    <source>
        <dbReference type="EMBL" id="KAJ3656184.1"/>
    </source>
</evidence>
<dbReference type="SMART" id="SM00248">
    <property type="entry name" value="ANK"/>
    <property type="match status" value="10"/>
</dbReference>
<dbReference type="Gene3D" id="3.40.50.300">
    <property type="entry name" value="P-loop containing nucleotide triphosphate hydrolases"/>
    <property type="match status" value="1"/>
</dbReference>
<proteinExistence type="predicted"/>
<dbReference type="InterPro" id="IPR002110">
    <property type="entry name" value="Ankyrin_rpt"/>
</dbReference>
<keyword evidence="6" id="KW-1185">Reference proteome</keyword>
<dbReference type="Gene3D" id="1.25.40.20">
    <property type="entry name" value="Ankyrin repeat-containing domain"/>
    <property type="match status" value="4"/>
</dbReference>
<dbReference type="PANTHER" id="PTHR24126:SF14">
    <property type="entry name" value="ANK_REP_REGION DOMAIN-CONTAINING PROTEIN"/>
    <property type="match status" value="1"/>
</dbReference>
<dbReference type="SUPFAM" id="SSF48403">
    <property type="entry name" value="Ankyrin repeat"/>
    <property type="match status" value="2"/>
</dbReference>
<feature type="repeat" description="ANK" evidence="3">
    <location>
        <begin position="1301"/>
        <end position="1323"/>
    </location>
</feature>
<evidence type="ECO:0000256" key="1">
    <source>
        <dbReference type="ARBA" id="ARBA00022737"/>
    </source>
</evidence>
<dbReference type="Pfam" id="PF13637">
    <property type="entry name" value="Ank_4"/>
    <property type="match status" value="1"/>
</dbReference>
<protein>
    <submittedName>
        <fullName evidence="5">Uncharacterized protein</fullName>
    </submittedName>
</protein>
<keyword evidence="4" id="KW-0812">Transmembrane</keyword>
<dbReference type="Proteomes" id="UP001168821">
    <property type="component" value="Unassembled WGS sequence"/>
</dbReference>
<sequence length="1504" mass="173746">MYKDQFHKRSGTTDQGKDYENFLVAYYSLKLVLDDEVADFKISSNDEEHGNFDDLVIQTTWKNGLRDQFNIQAKHKQTGKNKNLLLAALQAEKGKFSVRKRFEEYIEKPGTDNAKLILFTNRKFDVGDNIELIRMQRFAVHIVHLKEHFEVINTAKEKQNSVYKFYVKESEDGKKDKAAVQEIKQYKEFFRHFYLYTNQKNANDVRDVITIIFQDKFKCDVNAVKNYLDFITTWCNSDGKKDILNKEFLQLKIVECLLSPYILVPTDSQNSERSVLFEEAIDRFDITVISNSNLLKNTNVAISKSQINLSDLNQIGMKYQLLTKRIKNIYEISDLKRAALLWLLNECPLILEVNDSNEAIIFKAISLCQCNGKKKKFILVGTRKKILDWKTFHTLSDLYDHCKDIYNKMVSTFTCSFQGQKETTLEDIINNNETLRLVFTTDELLTMVVGACNFGNPKEVVPDYYIERKLTKMVIDISFIDKFSDTNISVISCNGKLNYLKNKFQDVNFLQLDESSDSSDSPRDSLTEFFNKRNIYVAEAECPREMFKRICEENPTSPCHHFQIDHNNNLEWLESARSIESLRQSPYKENHFVKEKNLASAYQTNIICADAGMGKSMMMSNLKNSYSSEVWVVKILLREHVAFFEKSADHSEFLQYLLEISSLTGFEQDVFNKYKETRRVVLIWDGIDEIGREVFENVLKIIEEVKTRGFVQWITARTNLKRTLEDRLNILSRSIKPFDEKDQHKYVLKRLHDVDNLEQTVDEIMKKIDNDHLGVPLQIFMLTELYRQNNRLCKTLLAYTFSVTDLYEYFVHEKFRFYYSKANIDVNNNVAKTIIQEHKERRIEDYEMVALNLCLAPEILATLKLYSIDNFLLKMQKEDDCFGILEVTKNTVNFAHRTYAEYFVALWLSKNYQKITNLGAFFFDDNFKGVRFMFDLIMAKECPAHVAVLYKNVDLLQKHLDEVNLQDKVGRSPLHLASSWGETHALLNSRNERKKIVIGTEKGFATKEENPNYVEILNVLVEKCNTGQKDRLFEFDCLQYADQSLSLSAINTFLKFKPCDWEQLKNFKDLPTILYYIIKFDYTHLLNSVKEVPYIETTTGGSLLHLCAAFDRPHILRLLLESKLYRRTINKTDQRKWAPVHYASCFGHLNIMKSLKNMGGDLHLGSRSGEGTPLYVAAQYEQIEVLQYLLSNKSNVNVSKKNGWTPLLVAVQKSFMAVIQLLVEHKADVNMPNKDGYGPLYVAARKGNLEVAKYLISKGAKVNMVGKNGEGPLYIAAKFGYLQVVKLLIHKQANVNAVKTNGWTPLTIAIKNGHLQVVKLLMETNPVCNSNSIMGSIWKPMTPMTWKRKLHQPLDIAAQNGSVEMAEFLLTKGVKLNADDSQNPLYQAVCCGRVDMAKLFIKHGAKIKPRVVHAARLKKQATMMKLLVDNMKEDDKAELNSYDEDKLLEDEQSKMKSFFAAKDPVPLQSKTKKWFIIITLFVIVIAVALGASTVLNYLIDVKWT</sequence>
<keyword evidence="4" id="KW-0472">Membrane</keyword>
<comment type="caution">
    <text evidence="5">The sequence shown here is derived from an EMBL/GenBank/DDBJ whole genome shotgun (WGS) entry which is preliminary data.</text>
</comment>
<keyword evidence="2 3" id="KW-0040">ANK repeat</keyword>
<keyword evidence="4" id="KW-1133">Transmembrane helix</keyword>
<feature type="repeat" description="ANK" evidence="3">
    <location>
        <begin position="1202"/>
        <end position="1234"/>
    </location>
</feature>
<dbReference type="PROSITE" id="PS50088">
    <property type="entry name" value="ANK_REPEAT"/>
    <property type="match status" value="6"/>
</dbReference>
<evidence type="ECO:0000256" key="4">
    <source>
        <dbReference type="SAM" id="Phobius"/>
    </source>
</evidence>
<feature type="repeat" description="ANK" evidence="3">
    <location>
        <begin position="1169"/>
        <end position="1201"/>
    </location>
</feature>
<dbReference type="InterPro" id="IPR027417">
    <property type="entry name" value="P-loop_NTPase"/>
</dbReference>
<feature type="repeat" description="ANK" evidence="3">
    <location>
        <begin position="1268"/>
        <end position="1300"/>
    </location>
</feature>
<keyword evidence="1" id="KW-0677">Repeat</keyword>